<dbReference type="STRING" id="1177982.SAMN04489711_103286"/>
<dbReference type="EMBL" id="FONX01000003">
    <property type="protein sequence ID" value="SFE61405.1"/>
    <property type="molecule type" value="Genomic_DNA"/>
</dbReference>
<dbReference type="Proteomes" id="UP000199119">
    <property type="component" value="Unassembled WGS sequence"/>
</dbReference>
<proteinExistence type="predicted"/>
<gene>
    <name evidence="2" type="ORF">SAMN04489711_103286</name>
</gene>
<protein>
    <recommendedName>
        <fullName evidence="4">Lipoprotein</fullName>
    </recommendedName>
</protein>
<name>A0A1I2BZK2_9BURK</name>
<feature type="signal peptide" evidence="1">
    <location>
        <begin position="1"/>
        <end position="28"/>
    </location>
</feature>
<reference evidence="3" key="1">
    <citation type="submission" date="2016-10" db="EMBL/GenBank/DDBJ databases">
        <authorList>
            <person name="Varghese N."/>
            <person name="Submissions S."/>
        </authorList>
    </citation>
    <scope>NUCLEOTIDE SEQUENCE [LARGE SCALE GENOMIC DNA]</scope>
    <source>
        <strain evidence="3">DSM 27981</strain>
    </source>
</reference>
<evidence type="ECO:0000256" key="1">
    <source>
        <dbReference type="SAM" id="SignalP"/>
    </source>
</evidence>
<evidence type="ECO:0000313" key="2">
    <source>
        <dbReference type="EMBL" id="SFE61405.1"/>
    </source>
</evidence>
<keyword evidence="3" id="KW-1185">Reference proteome</keyword>
<organism evidence="2 3">
    <name type="scientific">Paracidovorax wautersii</name>
    <dbReference type="NCBI Taxonomy" id="1177982"/>
    <lineage>
        <taxon>Bacteria</taxon>
        <taxon>Pseudomonadati</taxon>
        <taxon>Pseudomonadota</taxon>
        <taxon>Betaproteobacteria</taxon>
        <taxon>Burkholderiales</taxon>
        <taxon>Comamonadaceae</taxon>
        <taxon>Paracidovorax</taxon>
    </lineage>
</organism>
<dbReference type="AlphaFoldDB" id="A0A1I2BZK2"/>
<feature type="chain" id="PRO_5011509700" description="Lipoprotein" evidence="1">
    <location>
        <begin position="29"/>
        <end position="70"/>
    </location>
</feature>
<evidence type="ECO:0008006" key="4">
    <source>
        <dbReference type="Google" id="ProtNLM"/>
    </source>
</evidence>
<keyword evidence="1" id="KW-0732">Signal</keyword>
<accession>A0A1I2BZK2</accession>
<evidence type="ECO:0000313" key="3">
    <source>
        <dbReference type="Proteomes" id="UP000199119"/>
    </source>
</evidence>
<sequence>MPRPRCPRPSHAACALVAVAAAALLPLAGCGASDSTARPNSAITASACQNKALVGTRMSCPPSASAPASH</sequence>
<dbReference type="RefSeq" id="WP_092938669.1">
    <property type="nucleotide sequence ID" value="NZ_FONX01000003.1"/>
</dbReference>